<dbReference type="GO" id="GO:0005576">
    <property type="term" value="C:extracellular region"/>
    <property type="evidence" value="ECO:0007669"/>
    <property type="project" value="TreeGrafter"/>
</dbReference>
<dbReference type="NCBIfam" id="TIGR03919">
    <property type="entry name" value="T7SS_EccB"/>
    <property type="match status" value="1"/>
</dbReference>
<dbReference type="Gene3D" id="3.30.2390.20">
    <property type="entry name" value="Type VII secretion system EccB, repeat 1 domain"/>
    <property type="match status" value="1"/>
</dbReference>
<dbReference type="InterPro" id="IPR044857">
    <property type="entry name" value="T7SS_EccB_R1"/>
</dbReference>
<name>A0A9W6ST16_9ACTN</name>
<evidence type="ECO:0000256" key="1">
    <source>
        <dbReference type="SAM" id="Phobius"/>
    </source>
</evidence>
<dbReference type="PANTHER" id="PTHR40765">
    <property type="entry name" value="ESX-2 SECRETION SYSTEM ATPASE ECCB2"/>
    <property type="match status" value="1"/>
</dbReference>
<reference evidence="2" key="1">
    <citation type="submission" date="2023-03" db="EMBL/GenBank/DDBJ databases">
        <title>Actinorhabdospora filicis NBRC 111898.</title>
        <authorList>
            <person name="Ichikawa N."/>
            <person name="Sato H."/>
            <person name="Tonouchi N."/>
        </authorList>
    </citation>
    <scope>NUCLEOTIDE SEQUENCE</scope>
    <source>
        <strain evidence="2">NBRC 111898</strain>
    </source>
</reference>
<proteinExistence type="predicted"/>
<keyword evidence="1" id="KW-0472">Membrane</keyword>
<accession>A0A9W6ST16</accession>
<comment type="caution">
    <text evidence="2">The sequence shown here is derived from an EMBL/GenBank/DDBJ whole genome shotgun (WGS) entry which is preliminary data.</text>
</comment>
<dbReference type="Proteomes" id="UP001165079">
    <property type="component" value="Unassembled WGS sequence"/>
</dbReference>
<keyword evidence="3" id="KW-1185">Reference proteome</keyword>
<evidence type="ECO:0000313" key="3">
    <source>
        <dbReference type="Proteomes" id="UP001165079"/>
    </source>
</evidence>
<gene>
    <name evidence="2" type="ORF">Afil01_66200</name>
</gene>
<evidence type="ECO:0000313" key="2">
    <source>
        <dbReference type="EMBL" id="GLZ81813.1"/>
    </source>
</evidence>
<dbReference type="RefSeq" id="WP_285667368.1">
    <property type="nucleotide sequence ID" value="NZ_BSTX01000007.1"/>
</dbReference>
<organism evidence="2 3">
    <name type="scientific">Actinorhabdospora filicis</name>
    <dbReference type="NCBI Taxonomy" id="1785913"/>
    <lineage>
        <taxon>Bacteria</taxon>
        <taxon>Bacillati</taxon>
        <taxon>Actinomycetota</taxon>
        <taxon>Actinomycetes</taxon>
        <taxon>Micromonosporales</taxon>
        <taxon>Micromonosporaceae</taxon>
        <taxon>Actinorhabdospora</taxon>
    </lineage>
</organism>
<keyword evidence="1" id="KW-0812">Transmembrane</keyword>
<dbReference type="AlphaFoldDB" id="A0A9W6ST16"/>
<dbReference type="EMBL" id="BSTX01000007">
    <property type="protein sequence ID" value="GLZ81813.1"/>
    <property type="molecule type" value="Genomic_DNA"/>
</dbReference>
<keyword evidence="1" id="KW-1133">Transmembrane helix</keyword>
<sequence>MRSRKEQVQAHRFVSHRLISALLLGDPESTETPMRRIGLSVMGSVMVMAVIAAAFGIYGVFKQGGGKPQADVLIIEEETGVRYLYGSLAGANSKPALYPVLNYSSARLILNKPEVETVTMSQNSLRDYPRGLPLGIPNAPDTLPLPENLTQNGTAWNVCSSSPRPAASGLVTQVIVQNLTGGELPGDKAVLVQDSAGKDEFLLLNDKRFHVTAFAKTALGITNQPIPVTKKVIDALPAGPDLDQIRVTNAGGNSNRPVVGSTAKVGAVFTTSGKFFVLTDRGLIPVGAVAAKLLGGETEPIPASASDINSALAPDAGGIEKPGFPQEVPVAKQVTGDHTAICGVYTPGAGIQVMTYGHAPEDLVIPDNTTLIDTTGLADRVVLPGGRGVLAQDQPTDGATSGQTVYLINQQGNKYGLVASQGSDPKAALGYSSVTPVLVPGSFLNLLPSGVALSQHAALQKVIETAPDQTPDPAAS</sequence>
<dbReference type="Pfam" id="PF05108">
    <property type="entry name" value="T7SS_ESX1_EccB"/>
    <property type="match status" value="1"/>
</dbReference>
<protein>
    <submittedName>
        <fullName evidence="2">Type VII secretion protein EccB</fullName>
    </submittedName>
</protein>
<dbReference type="InterPro" id="IPR007795">
    <property type="entry name" value="T7SS_EccB"/>
</dbReference>
<feature type="transmembrane region" description="Helical" evidence="1">
    <location>
        <begin position="37"/>
        <end position="61"/>
    </location>
</feature>
<dbReference type="PANTHER" id="PTHR40765:SF2">
    <property type="entry name" value="ESX-2 SECRETION SYSTEM ATPASE ECCB2"/>
    <property type="match status" value="1"/>
</dbReference>